<evidence type="ECO:0000313" key="3">
    <source>
        <dbReference type="EMBL" id="KAJ9587427.1"/>
    </source>
</evidence>
<reference evidence="3" key="2">
    <citation type="submission" date="2023-05" db="EMBL/GenBank/DDBJ databases">
        <authorList>
            <person name="Fouks B."/>
        </authorList>
    </citation>
    <scope>NUCLEOTIDE SEQUENCE</scope>
    <source>
        <strain evidence="3">Stay&amp;Tobe</strain>
        <tissue evidence="3">Testes</tissue>
    </source>
</reference>
<reference evidence="3" key="1">
    <citation type="journal article" date="2023" name="IScience">
        <title>Live-bearing cockroach genome reveals convergent evolutionary mechanisms linked to viviparity in insects and beyond.</title>
        <authorList>
            <person name="Fouks B."/>
            <person name="Harrison M.C."/>
            <person name="Mikhailova A.A."/>
            <person name="Marchal E."/>
            <person name="English S."/>
            <person name="Carruthers M."/>
            <person name="Jennings E.C."/>
            <person name="Chiamaka E.L."/>
            <person name="Frigard R.A."/>
            <person name="Pippel M."/>
            <person name="Attardo G.M."/>
            <person name="Benoit J.B."/>
            <person name="Bornberg-Bauer E."/>
            <person name="Tobe S.S."/>
        </authorList>
    </citation>
    <scope>NUCLEOTIDE SEQUENCE</scope>
    <source>
        <strain evidence="3">Stay&amp;Tobe</strain>
    </source>
</reference>
<evidence type="ECO:0000256" key="1">
    <source>
        <dbReference type="SAM" id="MobiDB-lite"/>
    </source>
</evidence>
<feature type="compositionally biased region" description="Polar residues" evidence="1">
    <location>
        <begin position="159"/>
        <end position="175"/>
    </location>
</feature>
<feature type="non-terminal residue" evidence="3">
    <location>
        <position position="1"/>
    </location>
</feature>
<feature type="region of interest" description="Disordered" evidence="1">
    <location>
        <begin position="286"/>
        <end position="337"/>
    </location>
</feature>
<feature type="region of interest" description="Disordered" evidence="1">
    <location>
        <begin position="159"/>
        <end position="189"/>
    </location>
</feature>
<feature type="domain" description="EB" evidence="2">
    <location>
        <begin position="63"/>
        <end position="110"/>
    </location>
</feature>
<organism evidence="3 4">
    <name type="scientific">Diploptera punctata</name>
    <name type="common">Pacific beetle cockroach</name>
    <dbReference type="NCBI Taxonomy" id="6984"/>
    <lineage>
        <taxon>Eukaryota</taxon>
        <taxon>Metazoa</taxon>
        <taxon>Ecdysozoa</taxon>
        <taxon>Arthropoda</taxon>
        <taxon>Hexapoda</taxon>
        <taxon>Insecta</taxon>
        <taxon>Pterygota</taxon>
        <taxon>Neoptera</taxon>
        <taxon>Polyneoptera</taxon>
        <taxon>Dictyoptera</taxon>
        <taxon>Blattodea</taxon>
        <taxon>Blaberoidea</taxon>
        <taxon>Blaberidae</taxon>
        <taxon>Diplopterinae</taxon>
        <taxon>Diploptera</taxon>
    </lineage>
</organism>
<dbReference type="AlphaFoldDB" id="A0AAD8EF46"/>
<comment type="caution">
    <text evidence="3">The sequence shown here is derived from an EMBL/GenBank/DDBJ whole genome shotgun (WGS) entry which is preliminary data.</text>
</comment>
<proteinExistence type="predicted"/>
<dbReference type="Proteomes" id="UP001233999">
    <property type="component" value="Unassembled WGS sequence"/>
</dbReference>
<feature type="compositionally biased region" description="Polar residues" evidence="1">
    <location>
        <begin position="288"/>
        <end position="304"/>
    </location>
</feature>
<feature type="non-terminal residue" evidence="3">
    <location>
        <position position="337"/>
    </location>
</feature>
<dbReference type="PANTHER" id="PTHR39069:SF1">
    <property type="entry name" value="ECDYSONE-INDUCIBLE GENE E1, ISOFORM A"/>
    <property type="match status" value="1"/>
</dbReference>
<feature type="region of interest" description="Disordered" evidence="1">
    <location>
        <begin position="215"/>
        <end position="235"/>
    </location>
</feature>
<keyword evidence="4" id="KW-1185">Reference proteome</keyword>
<dbReference type="EMBL" id="JASPKZ010006439">
    <property type="protein sequence ID" value="KAJ9587427.1"/>
    <property type="molecule type" value="Genomic_DNA"/>
</dbReference>
<dbReference type="InterPro" id="IPR006149">
    <property type="entry name" value="EB_dom"/>
</dbReference>
<dbReference type="PANTHER" id="PTHR39069">
    <property type="entry name" value="ECDYSONE-INDUCIBLE GENE E1, ISOFORM A"/>
    <property type="match status" value="1"/>
</dbReference>
<gene>
    <name evidence="3" type="ORF">L9F63_019057</name>
</gene>
<evidence type="ECO:0000259" key="2">
    <source>
        <dbReference type="Pfam" id="PF01683"/>
    </source>
</evidence>
<protein>
    <recommendedName>
        <fullName evidence="2">EB domain-containing protein</fullName>
    </recommendedName>
</protein>
<evidence type="ECO:0000313" key="4">
    <source>
        <dbReference type="Proteomes" id="UP001233999"/>
    </source>
</evidence>
<dbReference type="Pfam" id="PF01683">
    <property type="entry name" value="EB"/>
    <property type="match status" value="1"/>
</dbReference>
<feature type="compositionally biased region" description="Polar residues" evidence="1">
    <location>
        <begin position="216"/>
        <end position="235"/>
    </location>
</feature>
<name>A0AAD8EF46_DIPPU</name>
<accession>A0AAD8EF46</accession>
<feature type="compositionally biased region" description="Polar residues" evidence="1">
    <location>
        <begin position="312"/>
        <end position="322"/>
    </location>
</feature>
<sequence>SLYNVYVIISQVLFDMVSSYSSGHLRILGSKCSNDQECLADVTYSRCQAGRCVCLPYYAEYNKTMCVQSTLLGFDCLVKEQCSMKVANSVCLRGTCRCEKGYLQFRRHTCLSPASPGDVCYSDAHCRLWDSDTHCDFLIPNLFGRCQCNPPMKQRGNSCIHPNSPPTGSDTSASGPSAPDIPNSSAWASSDNDAAWLPVTSTQSITTAIPVTTTTKPPQILTNDIPSSKSTPSPVLQEHASTLSTTLTDFDQTSASENVIIETTMAELSTEDTLTETSTMNVDDSVPLFSQLSEESSQIPQQDGTVEPEISVETTTMENGVSKSEEETSTYQPATTE</sequence>